<gene>
    <name evidence="2" type="ORF">ACFQ1S_35930</name>
</gene>
<feature type="non-terminal residue" evidence="2">
    <location>
        <position position="195"/>
    </location>
</feature>
<reference evidence="3" key="1">
    <citation type="journal article" date="2019" name="Int. J. Syst. Evol. Microbiol.">
        <title>The Global Catalogue of Microorganisms (GCM) 10K type strain sequencing project: providing services to taxonomists for standard genome sequencing and annotation.</title>
        <authorList>
            <consortium name="The Broad Institute Genomics Platform"/>
            <consortium name="The Broad Institute Genome Sequencing Center for Infectious Disease"/>
            <person name="Wu L."/>
            <person name="Ma J."/>
        </authorList>
    </citation>
    <scope>NUCLEOTIDE SEQUENCE [LARGE SCALE GENOMIC DNA]</scope>
    <source>
        <strain evidence="3">JCM 31486</strain>
    </source>
</reference>
<dbReference type="EC" id="2.3.-.-" evidence="2"/>
<dbReference type="PROSITE" id="PS51186">
    <property type="entry name" value="GNAT"/>
    <property type="match status" value="1"/>
</dbReference>
<keyword evidence="3" id="KW-1185">Reference proteome</keyword>
<keyword evidence="2" id="KW-0012">Acyltransferase</keyword>
<dbReference type="Gene3D" id="3.40.630.30">
    <property type="match status" value="1"/>
</dbReference>
<feature type="domain" description="N-acetyltransferase" evidence="1">
    <location>
        <begin position="51"/>
        <end position="195"/>
    </location>
</feature>
<dbReference type="EMBL" id="JBHTIS010002911">
    <property type="protein sequence ID" value="MFD1050536.1"/>
    <property type="molecule type" value="Genomic_DNA"/>
</dbReference>
<dbReference type="Pfam" id="PF00583">
    <property type="entry name" value="Acetyltransf_1"/>
    <property type="match status" value="1"/>
</dbReference>
<dbReference type="SUPFAM" id="SSF55729">
    <property type="entry name" value="Acyl-CoA N-acyltransferases (Nat)"/>
    <property type="match status" value="1"/>
</dbReference>
<accession>A0ABW3MIX9</accession>
<evidence type="ECO:0000259" key="1">
    <source>
        <dbReference type="PROSITE" id="PS51186"/>
    </source>
</evidence>
<evidence type="ECO:0000313" key="2">
    <source>
        <dbReference type="EMBL" id="MFD1050536.1"/>
    </source>
</evidence>
<protein>
    <submittedName>
        <fullName evidence="2">GNAT family N-acetyltransferase</fullName>
        <ecNumber evidence="2">2.3.-.-</ecNumber>
    </submittedName>
</protein>
<evidence type="ECO:0000313" key="3">
    <source>
        <dbReference type="Proteomes" id="UP001597045"/>
    </source>
</evidence>
<dbReference type="InterPro" id="IPR000182">
    <property type="entry name" value="GNAT_dom"/>
</dbReference>
<sequence>MFAVDSPCRAGTSGRVRARFVVIAAIQDNEEATMSVSTDVTRALLADGVMVTVRELGPADHDQVVALHRAMPEEDRYLRFFSAGLPPMDSFVERITSTNQDDHGAIGAFDGDTLLGMAVYLVVRNSTPLTADVALVVSHDVQHHGIGTVMVEHLGSLARGRGVRRFTADVLPTNWRMLRVFKDLGLSVDMRPDFD</sequence>
<dbReference type="CDD" id="cd04301">
    <property type="entry name" value="NAT_SF"/>
    <property type="match status" value="1"/>
</dbReference>
<dbReference type="Proteomes" id="UP001597045">
    <property type="component" value="Unassembled WGS sequence"/>
</dbReference>
<dbReference type="InterPro" id="IPR016181">
    <property type="entry name" value="Acyl_CoA_acyltransferase"/>
</dbReference>
<name>A0ABW3MIX9_9PSEU</name>
<proteinExistence type="predicted"/>
<keyword evidence="2" id="KW-0808">Transferase</keyword>
<dbReference type="GO" id="GO:0016746">
    <property type="term" value="F:acyltransferase activity"/>
    <property type="evidence" value="ECO:0007669"/>
    <property type="project" value="UniProtKB-KW"/>
</dbReference>
<organism evidence="2 3">
    <name type="scientific">Kibdelosporangium lantanae</name>
    <dbReference type="NCBI Taxonomy" id="1497396"/>
    <lineage>
        <taxon>Bacteria</taxon>
        <taxon>Bacillati</taxon>
        <taxon>Actinomycetota</taxon>
        <taxon>Actinomycetes</taxon>
        <taxon>Pseudonocardiales</taxon>
        <taxon>Pseudonocardiaceae</taxon>
        <taxon>Kibdelosporangium</taxon>
    </lineage>
</organism>
<comment type="caution">
    <text evidence="2">The sequence shown here is derived from an EMBL/GenBank/DDBJ whole genome shotgun (WGS) entry which is preliminary data.</text>
</comment>